<keyword evidence="1" id="KW-0472">Membrane</keyword>
<comment type="caution">
    <text evidence="2">The sequence shown here is derived from an EMBL/GenBank/DDBJ whole genome shotgun (WGS) entry which is preliminary data.</text>
</comment>
<reference evidence="2 3" key="1">
    <citation type="journal article" date="2018" name="IMA Fungus">
        <title>IMA Genome-F 9: Draft genome sequence of Annulohypoxylon stygium, Aspergillus mulundensis, Berkeleyomyces basicola (syn. Thielaviopsis basicola), Ceratocystis smalleyi, two Cercospora beticola strains, Coleophoma cylindrospora, Fusarium fracticaudum, Phialophora cf. hyalina, and Morchella septimelata.</title>
        <authorList>
            <person name="Wingfield B.D."/>
            <person name="Bills G.F."/>
            <person name="Dong Y."/>
            <person name="Huang W."/>
            <person name="Nel W.J."/>
            <person name="Swalarsk-Parry B.S."/>
            <person name="Vaghefi N."/>
            <person name="Wilken P.M."/>
            <person name="An Z."/>
            <person name="de Beer Z.W."/>
            <person name="De Vos L."/>
            <person name="Chen L."/>
            <person name="Duong T.A."/>
            <person name="Gao Y."/>
            <person name="Hammerbacher A."/>
            <person name="Kikkert J.R."/>
            <person name="Li Y."/>
            <person name="Li H."/>
            <person name="Li K."/>
            <person name="Li Q."/>
            <person name="Liu X."/>
            <person name="Ma X."/>
            <person name="Naidoo K."/>
            <person name="Pethybridge S.J."/>
            <person name="Sun J."/>
            <person name="Steenkamp E.T."/>
            <person name="van der Nest M.A."/>
            <person name="van Wyk S."/>
            <person name="Wingfield M.J."/>
            <person name="Xiong C."/>
            <person name="Yue Q."/>
            <person name="Zhang X."/>
        </authorList>
    </citation>
    <scope>NUCLEOTIDE SEQUENCE [LARGE SCALE GENOMIC DNA]</scope>
    <source>
        <strain evidence="2 3">BP5796</strain>
    </source>
</reference>
<evidence type="ECO:0000313" key="2">
    <source>
        <dbReference type="EMBL" id="RDW91940.1"/>
    </source>
</evidence>
<dbReference type="Proteomes" id="UP000256328">
    <property type="component" value="Unassembled WGS sequence"/>
</dbReference>
<evidence type="ECO:0000313" key="3">
    <source>
        <dbReference type="Proteomes" id="UP000256328"/>
    </source>
</evidence>
<keyword evidence="3" id="KW-1185">Reference proteome</keyword>
<dbReference type="AlphaFoldDB" id="A0A3D8T085"/>
<organism evidence="2 3">
    <name type="scientific">Coleophoma crateriformis</name>
    <dbReference type="NCBI Taxonomy" id="565419"/>
    <lineage>
        <taxon>Eukaryota</taxon>
        <taxon>Fungi</taxon>
        <taxon>Dikarya</taxon>
        <taxon>Ascomycota</taxon>
        <taxon>Pezizomycotina</taxon>
        <taxon>Leotiomycetes</taxon>
        <taxon>Helotiales</taxon>
        <taxon>Dermateaceae</taxon>
        <taxon>Coleophoma</taxon>
    </lineage>
</organism>
<accession>A0A3D8T085</accession>
<keyword evidence="1" id="KW-1133">Transmembrane helix</keyword>
<feature type="transmembrane region" description="Helical" evidence="1">
    <location>
        <begin position="107"/>
        <end position="130"/>
    </location>
</feature>
<proteinExistence type="predicted"/>
<dbReference type="EMBL" id="PDLN01000002">
    <property type="protein sequence ID" value="RDW91940.1"/>
    <property type="molecule type" value="Genomic_DNA"/>
</dbReference>
<name>A0A3D8T085_9HELO</name>
<keyword evidence="1" id="KW-0812">Transmembrane</keyword>
<sequence>MALQIKTYPGPLWPTQERIPKLSLHQRHHLNTTLRPITKVHPSIQASAVIPTAKSRNLASVPKKIMKFKHSQKGLANKKAVNWELWDWFGEMAITALRVSGVVLIGYMYVVAFGALMMVSVTLAVASSFAKNNQKIKNR</sequence>
<evidence type="ECO:0000256" key="1">
    <source>
        <dbReference type="SAM" id="Phobius"/>
    </source>
</evidence>
<gene>
    <name evidence="2" type="ORF">BP5796_01334</name>
</gene>
<protein>
    <submittedName>
        <fullName evidence="2">Uncharacterized protein</fullName>
    </submittedName>
</protein>